<evidence type="ECO:0000256" key="2">
    <source>
        <dbReference type="SAM" id="MobiDB-lite"/>
    </source>
</evidence>
<protein>
    <submittedName>
        <fullName evidence="3">Uncharacterized protein</fullName>
    </submittedName>
</protein>
<dbReference type="PANTHER" id="PTHR44927:SF1">
    <property type="entry name" value="FK506-BINDING PROTEIN 15"/>
    <property type="match status" value="1"/>
</dbReference>
<sequence>MQGLDNPNMFKYKPKTQQDTIITLANVYINLSKTNPTTMQNENFGQHIFALQFAHNFLSITIYKQGYQPAVQFNITKSLHWNYQNRVYCYFHDDRRNQWLATFPDAATAAYVTAEIYCLTKNIKTDTLFYLDINKGQGKGISLNDTLQVSYFVFPVRDFPILDRECVSVEVKKVKFTKENFISGIANSISGMVSNSSRLIYVPQAYKPYESGTPHKEIPATNVIVMFSLHHVKFEESENQSDASDYIPAQAAAPPPPTEKSDTDIGESDAAAEEVIYDKLRKLQKMGAKNAINPTAVIPPATTSSSSASAAQPTIVKGPSTASLKKLEANINKQIDNIISDPKSADIVTGVIAIANELSQKQEEITKLKTELQSLSKPGGGASITRKQLEFAISEAEDLKKKSDYTEKKLKEMQGKLSDAGKEKFDHNAAKAKGKTIIKKLMNAIFNDVNEAIDPDAELTGSDVNQKLFELLRKHSFAAMEDVQKNGLQ</sequence>
<reference evidence="3" key="2">
    <citation type="journal article" date="2007" name="Science">
        <title>Draft genome sequence of the sexually transmitted pathogen Trichomonas vaginalis.</title>
        <authorList>
            <person name="Carlton J.M."/>
            <person name="Hirt R.P."/>
            <person name="Silva J.C."/>
            <person name="Delcher A.L."/>
            <person name="Schatz M."/>
            <person name="Zhao Q."/>
            <person name="Wortman J.R."/>
            <person name="Bidwell S.L."/>
            <person name="Alsmark U.C.M."/>
            <person name="Besteiro S."/>
            <person name="Sicheritz-Ponten T."/>
            <person name="Noel C.J."/>
            <person name="Dacks J.B."/>
            <person name="Foster P.G."/>
            <person name="Simillion C."/>
            <person name="Van de Peer Y."/>
            <person name="Miranda-Saavedra D."/>
            <person name="Barton G.J."/>
            <person name="Westrop G.D."/>
            <person name="Mueller S."/>
            <person name="Dessi D."/>
            <person name="Fiori P.L."/>
            <person name="Ren Q."/>
            <person name="Paulsen I."/>
            <person name="Zhang H."/>
            <person name="Bastida-Corcuera F.D."/>
            <person name="Simoes-Barbosa A."/>
            <person name="Brown M.T."/>
            <person name="Hayes R.D."/>
            <person name="Mukherjee M."/>
            <person name="Okumura C.Y."/>
            <person name="Schneider R."/>
            <person name="Smith A.J."/>
            <person name="Vanacova S."/>
            <person name="Villalvazo M."/>
            <person name="Haas B.J."/>
            <person name="Pertea M."/>
            <person name="Feldblyum T.V."/>
            <person name="Utterback T.R."/>
            <person name="Shu C.L."/>
            <person name="Osoegawa K."/>
            <person name="de Jong P.J."/>
            <person name="Hrdy I."/>
            <person name="Horvathova L."/>
            <person name="Zubacova Z."/>
            <person name="Dolezal P."/>
            <person name="Malik S.B."/>
            <person name="Logsdon J.M. Jr."/>
            <person name="Henze K."/>
            <person name="Gupta A."/>
            <person name="Wang C.C."/>
            <person name="Dunne R.L."/>
            <person name="Upcroft J.A."/>
            <person name="Upcroft P."/>
            <person name="White O."/>
            <person name="Salzberg S.L."/>
            <person name="Tang P."/>
            <person name="Chiu C.-H."/>
            <person name="Lee Y.-S."/>
            <person name="Embley T.M."/>
            <person name="Coombs G.H."/>
            <person name="Mottram J.C."/>
            <person name="Tachezy J."/>
            <person name="Fraser-Liggett C.M."/>
            <person name="Johnson P.J."/>
        </authorList>
    </citation>
    <scope>NUCLEOTIDE SEQUENCE [LARGE SCALE GENOMIC DNA]</scope>
    <source>
        <strain evidence="3">G3</strain>
    </source>
</reference>
<dbReference type="VEuPathDB" id="TrichDB:TVAGG3_0896090"/>
<keyword evidence="1" id="KW-0175">Coiled coil</keyword>
<evidence type="ECO:0000313" key="3">
    <source>
        <dbReference type="EMBL" id="EAY13023.1"/>
    </source>
</evidence>
<keyword evidence="4" id="KW-1185">Reference proteome</keyword>
<dbReference type="VEuPathDB" id="TrichDB:TVAG_077610"/>
<dbReference type="InParanoid" id="A2E2W8"/>
<dbReference type="PANTHER" id="PTHR44927">
    <property type="entry name" value="FK506-BINDING PROTEIN 15"/>
    <property type="match status" value="1"/>
</dbReference>
<dbReference type="EMBL" id="DS113292">
    <property type="protein sequence ID" value="EAY13023.1"/>
    <property type="molecule type" value="Genomic_DNA"/>
</dbReference>
<proteinExistence type="predicted"/>
<dbReference type="STRING" id="5722.A2E2W8"/>
<dbReference type="RefSeq" id="XP_001325246.1">
    <property type="nucleotide sequence ID" value="XM_001325211.1"/>
</dbReference>
<organism evidence="3 4">
    <name type="scientific">Trichomonas vaginalis (strain ATCC PRA-98 / G3)</name>
    <dbReference type="NCBI Taxonomy" id="412133"/>
    <lineage>
        <taxon>Eukaryota</taxon>
        <taxon>Metamonada</taxon>
        <taxon>Parabasalia</taxon>
        <taxon>Trichomonadida</taxon>
        <taxon>Trichomonadidae</taxon>
        <taxon>Trichomonas</taxon>
    </lineage>
</organism>
<feature type="coiled-coil region" evidence="1">
    <location>
        <begin position="351"/>
        <end position="416"/>
    </location>
</feature>
<evidence type="ECO:0000256" key="1">
    <source>
        <dbReference type="SAM" id="Coils"/>
    </source>
</evidence>
<name>A2E2W8_TRIV3</name>
<dbReference type="OrthoDB" id="77911at2759"/>
<reference evidence="3" key="1">
    <citation type="submission" date="2006-10" db="EMBL/GenBank/DDBJ databases">
        <authorList>
            <person name="Amadeo P."/>
            <person name="Zhao Q."/>
            <person name="Wortman J."/>
            <person name="Fraser-Liggett C."/>
            <person name="Carlton J."/>
        </authorList>
    </citation>
    <scope>NUCLEOTIDE SEQUENCE</scope>
    <source>
        <strain evidence="3">G3</strain>
    </source>
</reference>
<dbReference type="KEGG" id="tva:4770995"/>
<accession>A2E2W8</accession>
<dbReference type="AlphaFoldDB" id="A2E2W8"/>
<evidence type="ECO:0000313" key="4">
    <source>
        <dbReference type="Proteomes" id="UP000001542"/>
    </source>
</evidence>
<gene>
    <name evidence="3" type="ORF">TVAG_077610</name>
</gene>
<feature type="region of interest" description="Disordered" evidence="2">
    <location>
        <begin position="239"/>
        <end position="266"/>
    </location>
</feature>
<dbReference type="Proteomes" id="UP000001542">
    <property type="component" value="Unassembled WGS sequence"/>
</dbReference>